<evidence type="ECO:0000256" key="6">
    <source>
        <dbReference type="PIRSR" id="PIRSR000915-2"/>
    </source>
</evidence>
<keyword evidence="4 7" id="KW-0460">Magnesium</keyword>
<reference evidence="8 9" key="2">
    <citation type="submission" date="2018-06" db="EMBL/GenBank/DDBJ databases">
        <authorList>
            <person name="Zhirakovskaya E."/>
        </authorList>
    </citation>
    <scope>NUCLEOTIDE SEQUENCE [LARGE SCALE GENOMIC DNA]</scope>
    <source>
        <strain evidence="8 9">FBKL4.011</strain>
    </source>
</reference>
<dbReference type="OrthoDB" id="9810449at2"/>
<dbReference type="InterPro" id="IPR006354">
    <property type="entry name" value="HAD-SF_hydro_IIA_hyp1"/>
</dbReference>
<dbReference type="SFLD" id="SFLDG01139">
    <property type="entry name" value="C2.A:_Pyridoxal_Phosphate_Phos"/>
    <property type="match status" value="1"/>
</dbReference>
<reference evidence="8 9" key="1">
    <citation type="submission" date="2018-06" db="EMBL/GenBank/DDBJ databases">
        <title>Thermoflavimicrobium daqus sp. nov., a thermophilic microbe isolated from Moutai-flavour Daqu.</title>
        <authorList>
            <person name="Wang X."/>
            <person name="Zhou H."/>
        </authorList>
    </citation>
    <scope>NUCLEOTIDE SEQUENCE [LARGE SCALE GENOMIC DNA]</scope>
    <source>
        <strain evidence="8 9">FBKL4.011</strain>
    </source>
</reference>
<dbReference type="InterPro" id="IPR036412">
    <property type="entry name" value="HAD-like_sf"/>
</dbReference>
<keyword evidence="3 8" id="KW-0378">Hydrolase</keyword>
<evidence type="ECO:0000256" key="3">
    <source>
        <dbReference type="ARBA" id="ARBA00022801"/>
    </source>
</evidence>
<dbReference type="Proteomes" id="UP000251213">
    <property type="component" value="Unassembled WGS sequence"/>
</dbReference>
<evidence type="ECO:0000256" key="4">
    <source>
        <dbReference type="ARBA" id="ARBA00022842"/>
    </source>
</evidence>
<dbReference type="GO" id="GO:0046872">
    <property type="term" value="F:metal ion binding"/>
    <property type="evidence" value="ECO:0007669"/>
    <property type="project" value="UniProtKB-KW"/>
</dbReference>
<proteinExistence type="inferred from homology"/>
<dbReference type="FunFam" id="3.40.50.1000:FF:000053">
    <property type="entry name" value="TIGR01457 family HAD hydrolase"/>
    <property type="match status" value="1"/>
</dbReference>
<gene>
    <name evidence="8" type="ORF">DL897_02880</name>
</gene>
<evidence type="ECO:0000256" key="7">
    <source>
        <dbReference type="PIRSR" id="PIRSR000915-3"/>
    </source>
</evidence>
<dbReference type="PANTHER" id="PTHR19288:SF46">
    <property type="entry name" value="HALOACID DEHALOGENASE-LIKE HYDROLASE DOMAIN-CONTAINING PROTEIN 2"/>
    <property type="match status" value="1"/>
</dbReference>
<dbReference type="Pfam" id="PF13242">
    <property type="entry name" value="Hydrolase_like"/>
    <property type="match status" value="1"/>
</dbReference>
<name>A0A364K9X3_9BACL</name>
<sequence>MKKYKGYLIDLDGTLYRGNEIIPEAVEFIASLDQMGLRYLFLTNNSSQTPAQVAKRLQKFGFPAREDQVYTSALATAAYLKDTLGSPSVFVIGEEGLKKAIIEANCLMTEQNPEAVVVGIDREFSYEKMKKACLFIRQGAQFIGTNPDKALPTEEGLLPGAGSLIQAIAMATGVNPKIIGKPESIIIHYALKALGTTSGETLIVGDNLETDILAGVKAKIDTLLVLSGVTTMDIANQSEIKPKYQVVTLREWKL</sequence>
<comment type="similarity">
    <text evidence="1">Belongs to the HAD-like hydrolase superfamily. NagD family.</text>
</comment>
<dbReference type="EMBL" id="QJKK01000001">
    <property type="protein sequence ID" value="RAL27000.1"/>
    <property type="molecule type" value="Genomic_DNA"/>
</dbReference>
<evidence type="ECO:0000256" key="5">
    <source>
        <dbReference type="PIRSR" id="PIRSR000915-1"/>
    </source>
</evidence>
<feature type="binding site" evidence="7">
    <location>
        <position position="12"/>
    </location>
    <ligand>
        <name>Mg(2+)</name>
        <dbReference type="ChEBI" id="CHEBI:18420"/>
    </ligand>
</feature>
<comment type="caution">
    <text evidence="8">The sequence shown here is derived from an EMBL/GenBank/DDBJ whole genome shotgun (WGS) entry which is preliminary data.</text>
</comment>
<dbReference type="SFLD" id="SFLDS00003">
    <property type="entry name" value="Haloacid_Dehalogenase"/>
    <property type="match status" value="1"/>
</dbReference>
<dbReference type="GO" id="GO:0016791">
    <property type="term" value="F:phosphatase activity"/>
    <property type="evidence" value="ECO:0007669"/>
    <property type="project" value="TreeGrafter"/>
</dbReference>
<dbReference type="GO" id="GO:0005737">
    <property type="term" value="C:cytoplasm"/>
    <property type="evidence" value="ECO:0007669"/>
    <property type="project" value="TreeGrafter"/>
</dbReference>
<keyword evidence="9" id="KW-1185">Reference proteome</keyword>
<organism evidence="8 9">
    <name type="scientific">Thermoflavimicrobium daqui</name>
    <dbReference type="NCBI Taxonomy" id="2137476"/>
    <lineage>
        <taxon>Bacteria</taxon>
        <taxon>Bacillati</taxon>
        <taxon>Bacillota</taxon>
        <taxon>Bacilli</taxon>
        <taxon>Bacillales</taxon>
        <taxon>Thermoactinomycetaceae</taxon>
        <taxon>Thermoflavimicrobium</taxon>
    </lineage>
</organism>
<dbReference type="CDD" id="cd07530">
    <property type="entry name" value="HAD_Pase_UmpH-like"/>
    <property type="match status" value="1"/>
</dbReference>
<dbReference type="NCBIfam" id="TIGR01460">
    <property type="entry name" value="HAD-SF-IIA"/>
    <property type="match status" value="1"/>
</dbReference>
<feature type="binding site" evidence="6">
    <location>
        <position position="181"/>
    </location>
    <ligand>
        <name>substrate</name>
    </ligand>
</feature>
<dbReference type="InterPro" id="IPR006357">
    <property type="entry name" value="HAD-SF_hydro_IIA"/>
</dbReference>
<dbReference type="SUPFAM" id="SSF56784">
    <property type="entry name" value="HAD-like"/>
    <property type="match status" value="1"/>
</dbReference>
<dbReference type="PIRSF" id="PIRSF000915">
    <property type="entry name" value="PGP-type_phosphatase"/>
    <property type="match status" value="1"/>
</dbReference>
<feature type="active site" description="Nucleophile" evidence="5">
    <location>
        <position position="10"/>
    </location>
</feature>
<dbReference type="AlphaFoldDB" id="A0A364K9X3"/>
<dbReference type="RefSeq" id="WP_113657605.1">
    <property type="nucleotide sequence ID" value="NZ_KZ845663.1"/>
</dbReference>
<evidence type="ECO:0000256" key="2">
    <source>
        <dbReference type="ARBA" id="ARBA00022723"/>
    </source>
</evidence>
<evidence type="ECO:0000313" key="9">
    <source>
        <dbReference type="Proteomes" id="UP000251213"/>
    </source>
</evidence>
<feature type="binding site" evidence="7">
    <location>
        <position position="206"/>
    </location>
    <ligand>
        <name>Mg(2+)</name>
        <dbReference type="ChEBI" id="CHEBI:18420"/>
    </ligand>
</feature>
<keyword evidence="2 7" id="KW-0479">Metal-binding</keyword>
<feature type="active site" description="Proton donor" evidence="5">
    <location>
        <position position="12"/>
    </location>
</feature>
<comment type="cofactor">
    <cofactor evidence="7">
        <name>Mg(2+)</name>
        <dbReference type="ChEBI" id="CHEBI:18420"/>
    </cofactor>
    <text evidence="7">Divalent metal ions. Mg(2+) is the most effective.</text>
</comment>
<dbReference type="PANTHER" id="PTHR19288">
    <property type="entry name" value="4-NITROPHENYLPHOSPHATASE-RELATED"/>
    <property type="match status" value="1"/>
</dbReference>
<dbReference type="InterPro" id="IPR023214">
    <property type="entry name" value="HAD_sf"/>
</dbReference>
<accession>A0A364K9X3</accession>
<dbReference type="NCBIfam" id="TIGR01457">
    <property type="entry name" value="HAD-SF-IIA-hyp2"/>
    <property type="match status" value="1"/>
</dbReference>
<dbReference type="Pfam" id="PF13344">
    <property type="entry name" value="Hydrolase_6"/>
    <property type="match status" value="1"/>
</dbReference>
<dbReference type="Gene3D" id="3.40.50.1000">
    <property type="entry name" value="HAD superfamily/HAD-like"/>
    <property type="match status" value="2"/>
</dbReference>
<evidence type="ECO:0000256" key="1">
    <source>
        <dbReference type="ARBA" id="ARBA00006696"/>
    </source>
</evidence>
<protein>
    <submittedName>
        <fullName evidence="8">TIGR01457 family HAD-type hydrolase</fullName>
    </submittedName>
</protein>
<feature type="binding site" evidence="7">
    <location>
        <position position="10"/>
    </location>
    <ligand>
        <name>Mg(2+)</name>
        <dbReference type="ChEBI" id="CHEBI:18420"/>
    </ligand>
</feature>
<evidence type="ECO:0000313" key="8">
    <source>
        <dbReference type="EMBL" id="RAL27000.1"/>
    </source>
</evidence>